<gene>
    <name evidence="1" type="ORF">F2Q69_00029612</name>
</gene>
<name>A0A8S9S6Q1_BRACR</name>
<dbReference type="EMBL" id="QGKX02000088">
    <property type="protein sequence ID" value="KAF3587709.1"/>
    <property type="molecule type" value="Genomic_DNA"/>
</dbReference>
<organism evidence="1 2">
    <name type="scientific">Brassica cretica</name>
    <name type="common">Mustard</name>
    <dbReference type="NCBI Taxonomy" id="69181"/>
    <lineage>
        <taxon>Eukaryota</taxon>
        <taxon>Viridiplantae</taxon>
        <taxon>Streptophyta</taxon>
        <taxon>Embryophyta</taxon>
        <taxon>Tracheophyta</taxon>
        <taxon>Spermatophyta</taxon>
        <taxon>Magnoliopsida</taxon>
        <taxon>eudicotyledons</taxon>
        <taxon>Gunneridae</taxon>
        <taxon>Pentapetalae</taxon>
        <taxon>rosids</taxon>
        <taxon>malvids</taxon>
        <taxon>Brassicales</taxon>
        <taxon>Brassicaceae</taxon>
        <taxon>Brassiceae</taxon>
        <taxon>Brassica</taxon>
    </lineage>
</organism>
<sequence length="93" mass="10407">MSELATQICVVRGYRDVCTSDAAGGVRSTKTFVLATQQVVSGGTKTFVLTMQRMVCGRTETDCTNDAEGMYIFMRKFVVQRVAMYYKRMGCSY</sequence>
<protein>
    <submittedName>
        <fullName evidence="1">Uncharacterized protein</fullName>
    </submittedName>
</protein>
<evidence type="ECO:0000313" key="1">
    <source>
        <dbReference type="EMBL" id="KAF3587709.1"/>
    </source>
</evidence>
<comment type="caution">
    <text evidence="1">The sequence shown here is derived from an EMBL/GenBank/DDBJ whole genome shotgun (WGS) entry which is preliminary data.</text>
</comment>
<dbReference type="Proteomes" id="UP000712600">
    <property type="component" value="Unassembled WGS sequence"/>
</dbReference>
<accession>A0A8S9S6Q1</accession>
<evidence type="ECO:0000313" key="2">
    <source>
        <dbReference type="Proteomes" id="UP000712600"/>
    </source>
</evidence>
<reference evidence="1" key="1">
    <citation type="submission" date="2019-12" db="EMBL/GenBank/DDBJ databases">
        <title>Genome sequencing and annotation of Brassica cretica.</title>
        <authorList>
            <person name="Studholme D.J."/>
            <person name="Sarris P."/>
        </authorList>
    </citation>
    <scope>NUCLEOTIDE SEQUENCE</scope>
    <source>
        <strain evidence="1">PFS-109/04</strain>
        <tissue evidence="1">Leaf</tissue>
    </source>
</reference>
<proteinExistence type="predicted"/>
<dbReference type="AlphaFoldDB" id="A0A8S9S6Q1"/>